<dbReference type="Pfam" id="PF08615">
    <property type="entry name" value="RNase_H2_suC"/>
    <property type="match status" value="1"/>
</dbReference>
<sequence length="145" mass="16180">MAQPMIAIAGIETKPIAKAKANILPVNISHTGTFPHNEAHWQPTLNEDRSQSSYFRGRKMTGCTTKIPETHVGVVVEVVETEADPSAVEEGLEEDIKQPEGKMEIRAKFEEVVIWRQNSALSTSEDQYSRAISEWSEVSSKIHSF</sequence>
<evidence type="ECO:0000313" key="1">
    <source>
        <dbReference type="EMBL" id="KAL1898992.1"/>
    </source>
</evidence>
<dbReference type="EMBL" id="JAWDJO010000027">
    <property type="protein sequence ID" value="KAL1898992.1"/>
    <property type="molecule type" value="Genomic_DNA"/>
</dbReference>
<protein>
    <submittedName>
        <fullName evidence="1">Uncharacterized protein</fullName>
    </submittedName>
</protein>
<comment type="caution">
    <text evidence="1">The sequence shown here is derived from an EMBL/GenBank/DDBJ whole genome shotgun (WGS) entry which is preliminary data.</text>
</comment>
<gene>
    <name evidence="1" type="ORF">Cpir12675_001652</name>
</gene>
<dbReference type="InterPro" id="IPR013924">
    <property type="entry name" value="RNase_H2_suC"/>
</dbReference>
<keyword evidence="2" id="KW-1185">Reference proteome</keyword>
<organism evidence="1 2">
    <name type="scientific">Ceratocystis pirilliformis</name>
    <dbReference type="NCBI Taxonomy" id="259994"/>
    <lineage>
        <taxon>Eukaryota</taxon>
        <taxon>Fungi</taxon>
        <taxon>Dikarya</taxon>
        <taxon>Ascomycota</taxon>
        <taxon>Pezizomycotina</taxon>
        <taxon>Sordariomycetes</taxon>
        <taxon>Hypocreomycetidae</taxon>
        <taxon>Microascales</taxon>
        <taxon>Ceratocystidaceae</taxon>
        <taxon>Ceratocystis</taxon>
    </lineage>
</organism>
<dbReference type="Gene3D" id="2.40.128.680">
    <property type="match status" value="1"/>
</dbReference>
<dbReference type="Proteomes" id="UP001583280">
    <property type="component" value="Unassembled WGS sequence"/>
</dbReference>
<accession>A0ABR3ZFN3</accession>
<evidence type="ECO:0000313" key="2">
    <source>
        <dbReference type="Proteomes" id="UP001583280"/>
    </source>
</evidence>
<name>A0ABR3ZFN3_9PEZI</name>
<dbReference type="PANTHER" id="PTHR47204">
    <property type="entry name" value="OS02G0168900 PROTEIN"/>
    <property type="match status" value="1"/>
</dbReference>
<dbReference type="PANTHER" id="PTHR47204:SF1">
    <property type="entry name" value="RIBONUCLEASE H2 SUBUNIT C"/>
    <property type="match status" value="1"/>
</dbReference>
<reference evidence="1 2" key="1">
    <citation type="journal article" date="2024" name="IMA Fungus">
        <title>IMA Genome - F19 : A genome assembly and annotation guide to empower mycologists, including annotated draft genome sequences of Ceratocystis pirilliformis, Diaporthe australafricana, Fusarium ophioides, Paecilomyces lecythidis, and Sporothrix stenoceras.</title>
        <authorList>
            <person name="Aylward J."/>
            <person name="Wilson A.M."/>
            <person name="Visagie C.M."/>
            <person name="Spraker J."/>
            <person name="Barnes I."/>
            <person name="Buitendag C."/>
            <person name="Ceriani C."/>
            <person name="Del Mar Angel L."/>
            <person name="du Plessis D."/>
            <person name="Fuchs T."/>
            <person name="Gasser K."/>
            <person name="Kramer D."/>
            <person name="Li W."/>
            <person name="Munsamy K."/>
            <person name="Piso A."/>
            <person name="Price J.L."/>
            <person name="Sonnekus B."/>
            <person name="Thomas C."/>
            <person name="van der Nest A."/>
            <person name="van Dijk A."/>
            <person name="van Heerden A."/>
            <person name="van Vuuren N."/>
            <person name="Yilmaz N."/>
            <person name="Duong T.A."/>
            <person name="van der Merwe N.A."/>
            <person name="Wingfield M.J."/>
            <person name="Wingfield B.D."/>
        </authorList>
    </citation>
    <scope>NUCLEOTIDE SEQUENCE [LARGE SCALE GENOMIC DNA]</scope>
    <source>
        <strain evidence="1 2">CMW 12675</strain>
    </source>
</reference>
<dbReference type="CDD" id="cd09271">
    <property type="entry name" value="RNase_H2-C"/>
    <property type="match status" value="1"/>
</dbReference>
<proteinExistence type="predicted"/>